<dbReference type="PANTHER" id="PTHR26312">
    <property type="entry name" value="TETRATRICOPEPTIDE REPEAT PROTEIN 5"/>
    <property type="match status" value="1"/>
</dbReference>
<feature type="compositionally biased region" description="Gly residues" evidence="1">
    <location>
        <begin position="124"/>
        <end position="144"/>
    </location>
</feature>
<feature type="compositionally biased region" description="Polar residues" evidence="1">
    <location>
        <begin position="1"/>
        <end position="10"/>
    </location>
</feature>
<evidence type="ECO:0000256" key="1">
    <source>
        <dbReference type="SAM" id="MobiDB-lite"/>
    </source>
</evidence>
<dbReference type="PANTHER" id="PTHR26312:SF168">
    <property type="entry name" value="OS06G0606700 PROTEIN"/>
    <property type="match status" value="1"/>
</dbReference>
<name>A0AAD2E881_9LAMI</name>
<proteinExistence type="predicted"/>
<keyword evidence="3" id="KW-1185">Reference proteome</keyword>
<dbReference type="AlphaFoldDB" id="A0AAD2E881"/>
<sequence>MLLRSSSTPIHSLIPHSREPSSEPDFIHQTLKSRCSTIFLSSSNSIASLDESIKKLSRTHSKTDLEDLKIPSKPTKKCTCNMHHLLSTIVVEEEVGPTGGAFFLSSNSGLDLVEDIVAAGGGSIHGGGSGGTPGGGGGGGGNGDDGSSQYWNSNFGSGSMDLYYQNMITANPENPIFLSNYARFLKEVRGDFVKAEEYYGRAILANPGDGTQDSNIRLKIWLKYEDSERADILFNQAVEAAPDDSYVMASYARFLWDAEDEDMSDVSTHSNFLQETPIAACY</sequence>
<feature type="region of interest" description="Disordered" evidence="1">
    <location>
        <begin position="1"/>
        <end position="24"/>
    </location>
</feature>
<evidence type="ECO:0000313" key="2">
    <source>
        <dbReference type="EMBL" id="CAI9782472.1"/>
    </source>
</evidence>
<gene>
    <name evidence="2" type="ORF">FPE_LOCUS29902</name>
</gene>
<reference evidence="2" key="1">
    <citation type="submission" date="2023-05" db="EMBL/GenBank/DDBJ databases">
        <authorList>
            <person name="Huff M."/>
        </authorList>
    </citation>
    <scope>NUCLEOTIDE SEQUENCE</scope>
</reference>
<dbReference type="InterPro" id="IPR011990">
    <property type="entry name" value="TPR-like_helical_dom_sf"/>
</dbReference>
<feature type="region of interest" description="Disordered" evidence="1">
    <location>
        <begin position="124"/>
        <end position="150"/>
    </location>
</feature>
<dbReference type="Proteomes" id="UP000834106">
    <property type="component" value="Chromosome 19"/>
</dbReference>
<dbReference type="Gene3D" id="1.25.40.10">
    <property type="entry name" value="Tetratricopeptide repeat domain"/>
    <property type="match status" value="1"/>
</dbReference>
<organism evidence="2 3">
    <name type="scientific">Fraxinus pennsylvanica</name>
    <dbReference type="NCBI Taxonomy" id="56036"/>
    <lineage>
        <taxon>Eukaryota</taxon>
        <taxon>Viridiplantae</taxon>
        <taxon>Streptophyta</taxon>
        <taxon>Embryophyta</taxon>
        <taxon>Tracheophyta</taxon>
        <taxon>Spermatophyta</taxon>
        <taxon>Magnoliopsida</taxon>
        <taxon>eudicotyledons</taxon>
        <taxon>Gunneridae</taxon>
        <taxon>Pentapetalae</taxon>
        <taxon>asterids</taxon>
        <taxon>lamiids</taxon>
        <taxon>Lamiales</taxon>
        <taxon>Oleaceae</taxon>
        <taxon>Oleeae</taxon>
        <taxon>Fraxinus</taxon>
    </lineage>
</organism>
<dbReference type="EMBL" id="OU503054">
    <property type="protein sequence ID" value="CAI9782472.1"/>
    <property type="molecule type" value="Genomic_DNA"/>
</dbReference>
<accession>A0AAD2E881</accession>
<dbReference type="SUPFAM" id="SSF48452">
    <property type="entry name" value="TPR-like"/>
    <property type="match status" value="1"/>
</dbReference>
<evidence type="ECO:0000313" key="3">
    <source>
        <dbReference type="Proteomes" id="UP000834106"/>
    </source>
</evidence>
<protein>
    <submittedName>
        <fullName evidence="2">Uncharacterized protein</fullName>
    </submittedName>
</protein>